<dbReference type="SMART" id="SM00367">
    <property type="entry name" value="LRR_CC"/>
    <property type="match status" value="5"/>
</dbReference>
<dbReference type="PANTHER" id="PTHR13382:SF76">
    <property type="entry name" value="F-BOX AND LEUCINE-RICH REPEAT PROTEIN 14-RELATED"/>
    <property type="match status" value="1"/>
</dbReference>
<feature type="domain" description="F-box/LRR-repeat protein 15-like leucin rich repeat" evidence="2">
    <location>
        <begin position="92"/>
        <end position="226"/>
    </location>
</feature>
<dbReference type="Pfam" id="PF25372">
    <property type="entry name" value="DUF7885"/>
    <property type="match status" value="1"/>
</dbReference>
<keyword evidence="3" id="KW-1185">Reference proteome</keyword>
<keyword evidence="1" id="KW-0833">Ubl conjugation pathway</keyword>
<evidence type="ECO:0000313" key="3">
    <source>
        <dbReference type="Proteomes" id="UP000694844"/>
    </source>
</evidence>
<evidence type="ECO:0000313" key="4">
    <source>
        <dbReference type="RefSeq" id="XP_022289646.1"/>
    </source>
</evidence>
<sequence length="269" mass="29908">MESLATVHVLGYGKVASLLDVTVQCVVANLSSLYIESINLLPGNLKEKCLYLMSKRGSITDTNLPKVLHENLKVLDLSESDVSDEGLRHLCKCPQLQKIDLNSAKQSRVNISTQGIIQLAQNCCHLQTVYLRRCLNLTDEAVIALSANCPQLRYLNVGGCTQLTDRCLEALGRNSRFLRSLNMANTKITDAGVMHIATGACKQCLKEVHINGCRELTDESVEAILQFCPQINIFLFHGCPKITEMAREALENVTLERNSPMKQVTWTIY</sequence>
<dbReference type="InterPro" id="IPR057207">
    <property type="entry name" value="FBXL15_LRR"/>
</dbReference>
<dbReference type="Gene3D" id="3.80.10.10">
    <property type="entry name" value="Ribonuclease Inhibitor"/>
    <property type="match status" value="1"/>
</dbReference>
<dbReference type="InterPro" id="IPR032675">
    <property type="entry name" value="LRR_dom_sf"/>
</dbReference>
<name>A0A8B8ADX7_CRAVI</name>
<dbReference type="KEGG" id="cvn:111101450"/>
<dbReference type="Pfam" id="PF13516">
    <property type="entry name" value="LRR_6"/>
    <property type="match status" value="1"/>
</dbReference>
<protein>
    <submittedName>
        <fullName evidence="4">Protein AMN1 homolog</fullName>
    </submittedName>
</protein>
<dbReference type="AlphaFoldDB" id="A0A8B8ADX7"/>
<dbReference type="InterPro" id="IPR006553">
    <property type="entry name" value="Leu-rich_rpt_Cys-con_subtyp"/>
</dbReference>
<proteinExistence type="predicted"/>
<dbReference type="PANTHER" id="PTHR13382">
    <property type="entry name" value="MITOCHONDRIAL ATP SYNTHASE COUPLING FACTOR B"/>
    <property type="match status" value="1"/>
</dbReference>
<dbReference type="OrthoDB" id="10257471at2759"/>
<dbReference type="InterPro" id="IPR050648">
    <property type="entry name" value="F-box_LRR-repeat"/>
</dbReference>
<reference evidence="4" key="1">
    <citation type="submission" date="2025-08" db="UniProtKB">
        <authorList>
            <consortium name="RefSeq"/>
        </authorList>
    </citation>
    <scope>IDENTIFICATION</scope>
    <source>
        <tissue evidence="4">Whole sample</tissue>
    </source>
</reference>
<dbReference type="GO" id="GO:0005737">
    <property type="term" value="C:cytoplasm"/>
    <property type="evidence" value="ECO:0007669"/>
    <property type="project" value="TreeGrafter"/>
</dbReference>
<dbReference type="SUPFAM" id="SSF52047">
    <property type="entry name" value="RNI-like"/>
    <property type="match status" value="1"/>
</dbReference>
<dbReference type="RefSeq" id="XP_022289646.1">
    <property type="nucleotide sequence ID" value="XM_022433938.1"/>
</dbReference>
<accession>A0A8B8ADX7</accession>
<evidence type="ECO:0000259" key="2">
    <source>
        <dbReference type="Pfam" id="PF25372"/>
    </source>
</evidence>
<gene>
    <name evidence="4" type="primary">LOC111101450</name>
</gene>
<organism evidence="3 4">
    <name type="scientific">Crassostrea virginica</name>
    <name type="common">Eastern oyster</name>
    <dbReference type="NCBI Taxonomy" id="6565"/>
    <lineage>
        <taxon>Eukaryota</taxon>
        <taxon>Metazoa</taxon>
        <taxon>Spiralia</taxon>
        <taxon>Lophotrochozoa</taxon>
        <taxon>Mollusca</taxon>
        <taxon>Bivalvia</taxon>
        <taxon>Autobranchia</taxon>
        <taxon>Pteriomorphia</taxon>
        <taxon>Ostreida</taxon>
        <taxon>Ostreoidea</taxon>
        <taxon>Ostreidae</taxon>
        <taxon>Crassostrea</taxon>
    </lineage>
</organism>
<dbReference type="InterPro" id="IPR001611">
    <property type="entry name" value="Leu-rich_rpt"/>
</dbReference>
<dbReference type="GeneID" id="111101450"/>
<evidence type="ECO:0000256" key="1">
    <source>
        <dbReference type="ARBA" id="ARBA00022786"/>
    </source>
</evidence>
<dbReference type="Proteomes" id="UP000694844">
    <property type="component" value="Chromosome 6"/>
</dbReference>